<accession>D3Q2F5</accession>
<evidence type="ECO:0000313" key="2">
    <source>
        <dbReference type="Proteomes" id="UP000000844"/>
    </source>
</evidence>
<evidence type="ECO:0008006" key="3">
    <source>
        <dbReference type="Google" id="ProtNLM"/>
    </source>
</evidence>
<name>D3Q2F5_STANL</name>
<dbReference type="RefSeq" id="WP_013019459.1">
    <property type="nucleotide sequence ID" value="NC_013947.1"/>
</dbReference>
<dbReference type="KEGG" id="sna:Snas_4239"/>
<dbReference type="STRING" id="446470.Snas_4239"/>
<sequence>MSDYLASLIRTGIPAGVGAVLAWAASKGFDIPEAARTEIIAALTAAATTIYYAVVRAAENTWPVVGRLLGTSRQPEYSAPLKLDSDLE</sequence>
<dbReference type="HOGENOM" id="CLU_2452872_0_0_11"/>
<dbReference type="OrthoDB" id="5120920at2"/>
<proteinExistence type="predicted"/>
<evidence type="ECO:0000313" key="1">
    <source>
        <dbReference type="EMBL" id="ADD43888.1"/>
    </source>
</evidence>
<dbReference type="EMBL" id="CP001778">
    <property type="protein sequence ID" value="ADD43888.1"/>
    <property type="molecule type" value="Genomic_DNA"/>
</dbReference>
<protein>
    <recommendedName>
        <fullName evidence="3">Holin</fullName>
    </recommendedName>
</protein>
<keyword evidence="2" id="KW-1185">Reference proteome</keyword>
<gene>
    <name evidence="1" type="ordered locus">Snas_4239</name>
</gene>
<organism evidence="1 2">
    <name type="scientific">Stackebrandtia nassauensis (strain DSM 44728 / CIP 108903 / NRRL B-16338 / NBRC 102104 / LLR-40K-21)</name>
    <dbReference type="NCBI Taxonomy" id="446470"/>
    <lineage>
        <taxon>Bacteria</taxon>
        <taxon>Bacillati</taxon>
        <taxon>Actinomycetota</taxon>
        <taxon>Actinomycetes</taxon>
        <taxon>Glycomycetales</taxon>
        <taxon>Glycomycetaceae</taxon>
        <taxon>Stackebrandtia</taxon>
    </lineage>
</organism>
<dbReference type="eggNOG" id="ENOG5033FMT">
    <property type="taxonomic scope" value="Bacteria"/>
</dbReference>
<reference evidence="1 2" key="1">
    <citation type="journal article" date="2009" name="Stand. Genomic Sci.">
        <title>Complete genome sequence of Stackebrandtia nassauensis type strain (LLR-40K-21).</title>
        <authorList>
            <person name="Munk C."/>
            <person name="Lapidus A."/>
            <person name="Copeland A."/>
            <person name="Jando M."/>
            <person name="Mayilraj S."/>
            <person name="Glavina Del Rio T."/>
            <person name="Nolan M."/>
            <person name="Chen F."/>
            <person name="Lucas S."/>
            <person name="Tice H."/>
            <person name="Cheng J.F."/>
            <person name="Han C."/>
            <person name="Detter J.C."/>
            <person name="Bruce D."/>
            <person name="Goodwin L."/>
            <person name="Chain P."/>
            <person name="Pitluck S."/>
            <person name="Goker M."/>
            <person name="Ovchinikova G."/>
            <person name="Pati A."/>
            <person name="Ivanova N."/>
            <person name="Mavromatis K."/>
            <person name="Chen A."/>
            <person name="Palaniappan K."/>
            <person name="Land M."/>
            <person name="Hauser L."/>
            <person name="Chang Y.J."/>
            <person name="Jeffries C.D."/>
            <person name="Bristow J."/>
            <person name="Eisen J.A."/>
            <person name="Markowitz V."/>
            <person name="Hugenholtz P."/>
            <person name="Kyrpides N.C."/>
            <person name="Klenk H.P."/>
        </authorList>
    </citation>
    <scope>NUCLEOTIDE SEQUENCE [LARGE SCALE GENOMIC DNA]</scope>
    <source>
        <strain evidence="2">DSM 44728 / CIP 108903 / NRRL B-16338 / NBRC 102104 / LLR-40K-21</strain>
    </source>
</reference>
<dbReference type="AlphaFoldDB" id="D3Q2F5"/>
<dbReference type="Proteomes" id="UP000000844">
    <property type="component" value="Chromosome"/>
</dbReference>